<keyword evidence="3" id="KW-0677">Repeat</keyword>
<keyword evidence="8" id="KW-0812">Transmembrane</keyword>
<keyword evidence="8" id="KW-0472">Membrane</keyword>
<accession>A0A1H7RMJ0</accession>
<dbReference type="InterPro" id="IPR016032">
    <property type="entry name" value="Sig_transdc_resp-reg_C-effctor"/>
</dbReference>
<proteinExistence type="inferred from homology"/>
<keyword evidence="7" id="KW-0175">Coiled coil</keyword>
<keyword evidence="4 6" id="KW-0802">TPR repeat</keyword>
<feature type="transmembrane region" description="Helical" evidence="8">
    <location>
        <begin position="443"/>
        <end position="462"/>
    </location>
</feature>
<name>A0A1H7RMJ0_AQUAM</name>
<dbReference type="OrthoDB" id="1090267at2"/>
<dbReference type="PROSITE" id="PS50005">
    <property type="entry name" value="TPR"/>
    <property type="match status" value="1"/>
</dbReference>
<dbReference type="InterPro" id="IPR011990">
    <property type="entry name" value="TPR-like_helical_dom_sf"/>
</dbReference>
<keyword evidence="10" id="KW-1185">Reference proteome</keyword>
<evidence type="ECO:0000313" key="10">
    <source>
        <dbReference type="Proteomes" id="UP000198521"/>
    </source>
</evidence>
<dbReference type="InterPro" id="IPR051476">
    <property type="entry name" value="Bac_ResReg_Asp_Phosphatase"/>
</dbReference>
<dbReference type="InterPro" id="IPR019734">
    <property type="entry name" value="TPR_rpt"/>
</dbReference>
<dbReference type="AlphaFoldDB" id="A0A1H7RMJ0"/>
<dbReference type="SMART" id="SM00028">
    <property type="entry name" value="TPR"/>
    <property type="match status" value="6"/>
</dbReference>
<gene>
    <name evidence="9" type="ORF">SAMN04487910_2794</name>
</gene>
<protein>
    <submittedName>
        <fullName evidence="9">Tetratricopeptide repeat-containing protein</fullName>
    </submittedName>
</protein>
<keyword evidence="8" id="KW-1133">Transmembrane helix</keyword>
<comment type="subcellular location">
    <subcellularLocation>
        <location evidence="1">Cytoplasm</location>
    </subcellularLocation>
</comment>
<evidence type="ECO:0000256" key="3">
    <source>
        <dbReference type="ARBA" id="ARBA00022737"/>
    </source>
</evidence>
<reference evidence="9 10" key="1">
    <citation type="submission" date="2016-10" db="EMBL/GenBank/DDBJ databases">
        <authorList>
            <person name="de Groot N.N."/>
        </authorList>
    </citation>
    <scope>NUCLEOTIDE SEQUENCE [LARGE SCALE GENOMIC DNA]</scope>
    <source>
        <strain evidence="9 10">DSM 25232</strain>
    </source>
</reference>
<dbReference type="GO" id="GO:0006355">
    <property type="term" value="P:regulation of DNA-templated transcription"/>
    <property type="evidence" value="ECO:0007669"/>
    <property type="project" value="InterPro"/>
</dbReference>
<evidence type="ECO:0000256" key="2">
    <source>
        <dbReference type="ARBA" id="ARBA00022490"/>
    </source>
</evidence>
<feature type="repeat" description="TPR" evidence="6">
    <location>
        <begin position="283"/>
        <end position="316"/>
    </location>
</feature>
<dbReference type="PANTHER" id="PTHR46630:SF1">
    <property type="entry name" value="TETRATRICOPEPTIDE REPEAT PROTEIN 29"/>
    <property type="match status" value="1"/>
</dbReference>
<dbReference type="RefSeq" id="WP_091409550.1">
    <property type="nucleotide sequence ID" value="NZ_FOAB01000005.1"/>
</dbReference>
<evidence type="ECO:0000313" key="9">
    <source>
        <dbReference type="EMBL" id="SEL61248.1"/>
    </source>
</evidence>
<dbReference type="STRING" id="1038014.SAMN04487910_2794"/>
<dbReference type="EMBL" id="FOAB01000005">
    <property type="protein sequence ID" value="SEL61248.1"/>
    <property type="molecule type" value="Genomic_DNA"/>
</dbReference>
<dbReference type="GO" id="GO:0003677">
    <property type="term" value="F:DNA binding"/>
    <property type="evidence" value="ECO:0007669"/>
    <property type="project" value="InterPro"/>
</dbReference>
<dbReference type="Proteomes" id="UP000198521">
    <property type="component" value="Unassembled WGS sequence"/>
</dbReference>
<organism evidence="9 10">
    <name type="scientific">Aquimarina amphilecti</name>
    <dbReference type="NCBI Taxonomy" id="1038014"/>
    <lineage>
        <taxon>Bacteria</taxon>
        <taxon>Pseudomonadati</taxon>
        <taxon>Bacteroidota</taxon>
        <taxon>Flavobacteriia</taxon>
        <taxon>Flavobacteriales</taxon>
        <taxon>Flavobacteriaceae</taxon>
        <taxon>Aquimarina</taxon>
    </lineage>
</organism>
<dbReference type="PROSITE" id="PS50293">
    <property type="entry name" value="TPR_REGION"/>
    <property type="match status" value="1"/>
</dbReference>
<dbReference type="GO" id="GO:0005737">
    <property type="term" value="C:cytoplasm"/>
    <property type="evidence" value="ECO:0007669"/>
    <property type="project" value="UniProtKB-SubCell"/>
</dbReference>
<evidence type="ECO:0000256" key="7">
    <source>
        <dbReference type="SAM" id="Coils"/>
    </source>
</evidence>
<feature type="coiled-coil region" evidence="7">
    <location>
        <begin position="404"/>
        <end position="440"/>
    </location>
</feature>
<sequence length="625" mass="72614">MKFSAFILLIFLFSLQNIHSQNQKVIDSMVSVYNSLPDNYEKVMTSARLYYAEVYTNPQKGEKHARNSIRISQKIDYTSGVTVGHFHIGVYFYLVRDLDSAKFYYNKTLDLAQTSQDRVMISKAYSELAQIAQDEGSFEKALQLRNFGNQEFKEANDYLNYGIGIGSKAMIYNDKGDFKKAVEQSLLALRILDTIDREPYRKADINSQIGNIEARRNNIHQAIKYYNNALNIYIETNDNIYISNTYIKIGESYQSLKNYKEAKKNISLGLDIAKKYNIKDNIMNALSGLGEIYAEEKKYEKAVEYLNKSLEMSTENDFLNHISILNTMGYVLTQKGEEKKALQYLQTSIRKADSLGAIYQLKNAFQQRAATFESLKEYQKALSDTKEFNRIADSLDNVTKSKQIEELKITYETEKKEAAIALQKEEIKNLSQQVEISNLRKTLYAGGMISFIAVSGLLFFGFKQRIKKNKIEREKQEAIYKQEIEFKKKELTSQTLHLVQKNSFIQELKENLERIKNSPELFKVEFRRLVLLLKKESAEDKDWEVFKSYFADVHNNFDNKLKSIYAEISEKEIRLASFLRMNLTTKEIATMLNVLPDSVLKSKYRLKKKLNLDKEIDLYQFLNTL</sequence>
<dbReference type="Pfam" id="PF13424">
    <property type="entry name" value="TPR_12"/>
    <property type="match status" value="1"/>
</dbReference>
<evidence type="ECO:0000256" key="6">
    <source>
        <dbReference type="PROSITE-ProRule" id="PRU00339"/>
    </source>
</evidence>
<dbReference type="SUPFAM" id="SSF46894">
    <property type="entry name" value="C-terminal effector domain of the bipartite response regulators"/>
    <property type="match status" value="1"/>
</dbReference>
<evidence type="ECO:0000256" key="8">
    <source>
        <dbReference type="SAM" id="Phobius"/>
    </source>
</evidence>
<dbReference type="PANTHER" id="PTHR46630">
    <property type="entry name" value="TETRATRICOPEPTIDE REPEAT PROTEIN 29"/>
    <property type="match status" value="1"/>
</dbReference>
<keyword evidence="2" id="KW-0963">Cytoplasm</keyword>
<dbReference type="Gene3D" id="1.25.40.10">
    <property type="entry name" value="Tetratricopeptide repeat domain"/>
    <property type="match status" value="2"/>
</dbReference>
<evidence type="ECO:0000256" key="5">
    <source>
        <dbReference type="ARBA" id="ARBA00038253"/>
    </source>
</evidence>
<comment type="similarity">
    <text evidence="5">Belongs to the Rap family.</text>
</comment>
<evidence type="ECO:0000256" key="1">
    <source>
        <dbReference type="ARBA" id="ARBA00004496"/>
    </source>
</evidence>
<evidence type="ECO:0000256" key="4">
    <source>
        <dbReference type="ARBA" id="ARBA00022803"/>
    </source>
</evidence>
<dbReference type="SUPFAM" id="SSF48452">
    <property type="entry name" value="TPR-like"/>
    <property type="match status" value="2"/>
</dbReference>